<proteinExistence type="inferred from homology"/>
<dbReference type="EMBL" id="CAJEWN010000073">
    <property type="protein sequence ID" value="CAD2159038.1"/>
    <property type="molecule type" value="Genomic_DNA"/>
</dbReference>
<dbReference type="Pfam" id="PF02990">
    <property type="entry name" value="EMP70"/>
    <property type="match status" value="1"/>
</dbReference>
<evidence type="ECO:0000256" key="3">
    <source>
        <dbReference type="ARBA" id="ARBA00022692"/>
    </source>
</evidence>
<dbReference type="AlphaFoldDB" id="A0A6V7UJ85"/>
<evidence type="ECO:0000256" key="6">
    <source>
        <dbReference type="ARBA" id="ARBA00023136"/>
    </source>
</evidence>
<evidence type="ECO:0000256" key="5">
    <source>
        <dbReference type="ARBA" id="ARBA00022989"/>
    </source>
</evidence>
<comment type="similarity">
    <text evidence="2 7">Belongs to the nonaspanin (TM9SF) (TC 9.A.2) family.</text>
</comment>
<dbReference type="PANTHER" id="PTHR10766">
    <property type="entry name" value="TRANSMEMBRANE 9 SUPERFAMILY PROTEIN"/>
    <property type="match status" value="1"/>
</dbReference>
<evidence type="ECO:0000313" key="8">
    <source>
        <dbReference type="EMBL" id="CAD2159038.1"/>
    </source>
</evidence>
<sequence length="106" mass="12320">MLLVAIILIVVTACVSIVSTYFLLNAEDYRWRWTSFASGASVALYVYNYAFYYYFFKTKMYGLFQTTFYFAYMLIFCLTLGILCGTVGYVSSANFVHKIYSRIKLD</sequence>
<comment type="subcellular location">
    <subcellularLocation>
        <location evidence="1">Membrane</location>
        <topology evidence="1">Multi-pass membrane protein</topology>
    </subcellularLocation>
</comment>
<keyword evidence="5 7" id="KW-1133">Transmembrane helix</keyword>
<keyword evidence="4" id="KW-0732">Signal</keyword>
<dbReference type="PANTHER" id="PTHR10766:SF41">
    <property type="entry name" value="TRANSMEMBRANE 9 SUPERFAMILY MEMBER 3"/>
    <property type="match status" value="1"/>
</dbReference>
<evidence type="ECO:0000256" key="1">
    <source>
        <dbReference type="ARBA" id="ARBA00004141"/>
    </source>
</evidence>
<organism evidence="8 9">
    <name type="scientific">Meloidogyne enterolobii</name>
    <name type="common">Root-knot nematode worm</name>
    <name type="synonym">Meloidogyne mayaguensis</name>
    <dbReference type="NCBI Taxonomy" id="390850"/>
    <lineage>
        <taxon>Eukaryota</taxon>
        <taxon>Metazoa</taxon>
        <taxon>Ecdysozoa</taxon>
        <taxon>Nematoda</taxon>
        <taxon>Chromadorea</taxon>
        <taxon>Rhabditida</taxon>
        <taxon>Tylenchina</taxon>
        <taxon>Tylenchomorpha</taxon>
        <taxon>Tylenchoidea</taxon>
        <taxon>Meloidogynidae</taxon>
        <taxon>Meloidogyninae</taxon>
        <taxon>Meloidogyne</taxon>
    </lineage>
</organism>
<comment type="caution">
    <text evidence="8">The sequence shown here is derived from an EMBL/GenBank/DDBJ whole genome shotgun (WGS) entry which is preliminary data.</text>
</comment>
<keyword evidence="6 7" id="KW-0472">Membrane</keyword>
<feature type="transmembrane region" description="Helical" evidence="7">
    <location>
        <begin position="36"/>
        <end position="56"/>
    </location>
</feature>
<feature type="transmembrane region" description="Helical" evidence="7">
    <location>
        <begin position="6"/>
        <end position="24"/>
    </location>
</feature>
<dbReference type="GO" id="GO:0072657">
    <property type="term" value="P:protein localization to membrane"/>
    <property type="evidence" value="ECO:0007669"/>
    <property type="project" value="TreeGrafter"/>
</dbReference>
<evidence type="ECO:0000256" key="2">
    <source>
        <dbReference type="ARBA" id="ARBA00005227"/>
    </source>
</evidence>
<keyword evidence="3 7" id="KW-0812">Transmembrane</keyword>
<evidence type="ECO:0000256" key="4">
    <source>
        <dbReference type="ARBA" id="ARBA00022729"/>
    </source>
</evidence>
<evidence type="ECO:0000313" key="9">
    <source>
        <dbReference type="Proteomes" id="UP000580250"/>
    </source>
</evidence>
<evidence type="ECO:0000256" key="7">
    <source>
        <dbReference type="RuleBase" id="RU363079"/>
    </source>
</evidence>
<dbReference type="InterPro" id="IPR004240">
    <property type="entry name" value="EMP70"/>
</dbReference>
<dbReference type="OrthoDB" id="1666796at2759"/>
<protein>
    <recommendedName>
        <fullName evidence="7">Transmembrane 9 superfamily member</fullName>
    </recommendedName>
</protein>
<accession>A0A6V7UJ85</accession>
<feature type="transmembrane region" description="Helical" evidence="7">
    <location>
        <begin position="68"/>
        <end position="90"/>
    </location>
</feature>
<dbReference type="Proteomes" id="UP000580250">
    <property type="component" value="Unassembled WGS sequence"/>
</dbReference>
<gene>
    <name evidence="8" type="ORF">MENT_LOCUS13487</name>
</gene>
<name>A0A6V7UJ85_MELEN</name>
<dbReference type="GO" id="GO:0016020">
    <property type="term" value="C:membrane"/>
    <property type="evidence" value="ECO:0007669"/>
    <property type="project" value="UniProtKB-SubCell"/>
</dbReference>
<comment type="caution">
    <text evidence="7">Lacks conserved residue(s) required for the propagation of feature annotation.</text>
</comment>
<reference evidence="8 9" key="1">
    <citation type="submission" date="2020-08" db="EMBL/GenBank/DDBJ databases">
        <authorList>
            <person name="Koutsovoulos G."/>
            <person name="Danchin GJ E."/>
        </authorList>
    </citation>
    <scope>NUCLEOTIDE SEQUENCE [LARGE SCALE GENOMIC DNA]</scope>
</reference>